<comment type="caution">
    <text evidence="2">The sequence shown here is derived from an EMBL/GenBank/DDBJ whole genome shotgun (WGS) entry which is preliminary data.</text>
</comment>
<feature type="coiled-coil region" evidence="1">
    <location>
        <begin position="191"/>
        <end position="250"/>
    </location>
</feature>
<keyword evidence="1" id="KW-0175">Coiled coil</keyword>
<organism evidence="2 3">
    <name type="scientific">Fasciolopsis buskii</name>
    <dbReference type="NCBI Taxonomy" id="27845"/>
    <lineage>
        <taxon>Eukaryota</taxon>
        <taxon>Metazoa</taxon>
        <taxon>Spiralia</taxon>
        <taxon>Lophotrochozoa</taxon>
        <taxon>Platyhelminthes</taxon>
        <taxon>Trematoda</taxon>
        <taxon>Digenea</taxon>
        <taxon>Plagiorchiida</taxon>
        <taxon>Echinostomata</taxon>
        <taxon>Echinostomatoidea</taxon>
        <taxon>Fasciolidae</taxon>
        <taxon>Fasciolopsis</taxon>
    </lineage>
</organism>
<accession>A0A8E0VL20</accession>
<dbReference type="AlphaFoldDB" id="A0A8E0VL20"/>
<proteinExistence type="predicted"/>
<feature type="coiled-coil region" evidence="1">
    <location>
        <begin position="22"/>
        <end position="133"/>
    </location>
</feature>
<dbReference type="GO" id="GO:0005794">
    <property type="term" value="C:Golgi apparatus"/>
    <property type="evidence" value="ECO:0007669"/>
    <property type="project" value="InterPro"/>
</dbReference>
<name>A0A8E0VL20_9TREM</name>
<feature type="non-terminal residue" evidence="2">
    <location>
        <position position="256"/>
    </location>
</feature>
<dbReference type="OrthoDB" id="5978643at2759"/>
<dbReference type="PANTHER" id="PTHR10881">
    <property type="entry name" value="GOLGIN SUBFAMILY A MEMBER-RELATED"/>
    <property type="match status" value="1"/>
</dbReference>
<evidence type="ECO:0000256" key="1">
    <source>
        <dbReference type="SAM" id="Coils"/>
    </source>
</evidence>
<evidence type="ECO:0000313" key="3">
    <source>
        <dbReference type="Proteomes" id="UP000728185"/>
    </source>
</evidence>
<dbReference type="PANTHER" id="PTHR10881:SF46">
    <property type="entry name" value="GOLGIN SUBFAMILY A MEMBER 2"/>
    <property type="match status" value="1"/>
</dbReference>
<dbReference type="InterPro" id="IPR024858">
    <property type="entry name" value="GOLGA"/>
</dbReference>
<protein>
    <submittedName>
        <fullName evidence="2">Uncharacterized protein</fullName>
    </submittedName>
</protein>
<dbReference type="Gene3D" id="1.20.5.170">
    <property type="match status" value="1"/>
</dbReference>
<dbReference type="Proteomes" id="UP000728185">
    <property type="component" value="Unassembled WGS sequence"/>
</dbReference>
<dbReference type="EMBL" id="LUCM01001065">
    <property type="protein sequence ID" value="KAA0199545.1"/>
    <property type="molecule type" value="Genomic_DNA"/>
</dbReference>
<gene>
    <name evidence="2" type="ORF">FBUS_10697</name>
</gene>
<reference evidence="2" key="1">
    <citation type="submission" date="2019-05" db="EMBL/GenBank/DDBJ databases">
        <title>Annotation for the trematode Fasciolopsis buski.</title>
        <authorList>
            <person name="Choi Y.-J."/>
        </authorList>
    </citation>
    <scope>NUCLEOTIDE SEQUENCE</scope>
    <source>
        <strain evidence="2">HT</strain>
        <tissue evidence="2">Whole worm</tissue>
    </source>
</reference>
<sequence length="256" mass="29672">IRAHAQTIGVLVAEKTELQTKVEHLQRLSHQRAQEIEELNERIQVCRKHSTSLEDTIASSKVELEKSMAQNAELNCQLDRAYADAKREKSLRETFQLELEEANSRLNSRTFEITQLEVNINDLRRQLELARVYSKQLNGTHGDIDVIESDPASPIDTAEGVEVHSKAQLSKEWLKERDDLIALLHEREHSLSLINRDREQLESQYQSYVAQIEQQVTELRTQLSEAAQSNRELELTIDTARRQLHEREDELITCRE</sequence>
<evidence type="ECO:0000313" key="2">
    <source>
        <dbReference type="EMBL" id="KAA0199545.1"/>
    </source>
</evidence>
<keyword evidence="3" id="KW-1185">Reference proteome</keyword>